<dbReference type="Gene3D" id="3.40.50.12780">
    <property type="entry name" value="N-terminal domain of ligase-like"/>
    <property type="match status" value="1"/>
</dbReference>
<evidence type="ECO:0000259" key="1">
    <source>
        <dbReference type="Pfam" id="PF00501"/>
    </source>
</evidence>
<dbReference type="InterPro" id="IPR045851">
    <property type="entry name" value="AMP-bd_C_sf"/>
</dbReference>
<reference evidence="2 3" key="1">
    <citation type="journal article" date="2019" name="Sci. Rep.">
        <title>A high-quality genome of Eragrostis curvula grass provides insights into Poaceae evolution and supports new strategies to enhance forage quality.</title>
        <authorList>
            <person name="Carballo J."/>
            <person name="Santos B.A.C.M."/>
            <person name="Zappacosta D."/>
            <person name="Garbus I."/>
            <person name="Selva J.P."/>
            <person name="Gallo C.A."/>
            <person name="Diaz A."/>
            <person name="Albertini E."/>
            <person name="Caccamo M."/>
            <person name="Echenique V."/>
        </authorList>
    </citation>
    <scope>NUCLEOTIDE SEQUENCE [LARGE SCALE GENOMIC DNA]</scope>
    <source>
        <strain evidence="3">cv. Victoria</strain>
        <tissue evidence="2">Leaf</tissue>
    </source>
</reference>
<comment type="caution">
    <text evidence="2">The sequence shown here is derived from an EMBL/GenBank/DDBJ whole genome shotgun (WGS) entry which is preliminary data.</text>
</comment>
<dbReference type="PANTHER" id="PTHR22754">
    <property type="entry name" value="DISCO-INTERACTING PROTEIN 2 DIP2 -RELATED"/>
    <property type="match status" value="1"/>
</dbReference>
<dbReference type="Pfam" id="PF00501">
    <property type="entry name" value="AMP-binding"/>
    <property type="match status" value="1"/>
</dbReference>
<dbReference type="Gramene" id="TVU20177">
    <property type="protein sequence ID" value="TVU20177"/>
    <property type="gene ID" value="EJB05_36376"/>
</dbReference>
<dbReference type="SUPFAM" id="SSF56801">
    <property type="entry name" value="Acetyl-CoA synthetase-like"/>
    <property type="match status" value="1"/>
</dbReference>
<dbReference type="PANTHER" id="PTHR22754:SF35">
    <property type="entry name" value="10A19I.5"/>
    <property type="match status" value="1"/>
</dbReference>
<protein>
    <recommendedName>
        <fullName evidence="1">AMP-dependent synthetase/ligase domain-containing protein</fullName>
    </recommendedName>
</protein>
<name>A0A5J9UA14_9POAL</name>
<keyword evidence="3" id="KW-1185">Reference proteome</keyword>
<proteinExistence type="predicted"/>
<dbReference type="Gene3D" id="3.30.300.30">
    <property type="match status" value="1"/>
</dbReference>
<dbReference type="AlphaFoldDB" id="A0A5J9UA14"/>
<sequence>KMLCFGMNQQWDMLSDIHRYREKPTSSFCPLARGANLHFAFIHVTNRNTAHRTGHVSCTALSFHRCSKQRGHVCTENYDPCYPDQPVVDRYLPIWAKLPAFSAKPAFIWANDDDAGSGGATSRTALTYSQLNFAVERMARNLLGVGSQLRRGDTVLVLASPGLRLVKLLFACQRAGLTAVPVIPPDLAKQFGPAHTHLLRAVSQTKPSAAVADGHYIQSVTAATASSVAGGHGRLSAMLRSLRWLAVDELERGGKRSGGDGPGALAAAGGYAGCGPDDVYLIQYTSGATGVPKPVTVTAGSRPTTTAYDLGPGSVVVSWLPQYHDCGLMFLLLTVVAGATCVLASPDAFVRRPRLWLDLVSEFGATCTPVPSFALPLVLKRGRRSEHGRPLELGSLRNLILVNEPIYKSSVDEFVETFARDGLRAASVSPSYGLAENCTFVSTAWRSGCGSDLPSYKKLLPSARLSRPPSSLESQEPEIEIAVVDEDTGEPVPDGVEGEVWVSSPSNASGYLGHPSATRDAFCARVPGRAGACFVRTGDRGVVVTGVERYLYVVGRSADVIPLNDGGDGQGRRRVHAHYVETAAYGSAPGRLRGGCVAAFFTAAEAALSPLHAGVAVVAELQKGSRGDGDDHKGLCEGIRAAVWREEGVRISRVVLVEAGAVPKTTSGKLRRGVARQMLLAGKLGVVFEARYDDVDANGTVPVVGGDEEDMAVKSAASWVAGESGESDVATAFGSASRRIRLQSFL</sequence>
<evidence type="ECO:0000313" key="2">
    <source>
        <dbReference type="EMBL" id="TVU20177.1"/>
    </source>
</evidence>
<dbReference type="InterPro" id="IPR000873">
    <property type="entry name" value="AMP-dep_synth/lig_dom"/>
</dbReference>
<accession>A0A5J9UA14</accession>
<feature type="non-terminal residue" evidence="2">
    <location>
        <position position="1"/>
    </location>
</feature>
<gene>
    <name evidence="2" type="ORF">EJB05_36376</name>
</gene>
<evidence type="ECO:0000313" key="3">
    <source>
        <dbReference type="Proteomes" id="UP000324897"/>
    </source>
</evidence>
<dbReference type="Proteomes" id="UP000324897">
    <property type="component" value="Chromosome 7"/>
</dbReference>
<dbReference type="EMBL" id="RWGY01000029">
    <property type="protein sequence ID" value="TVU20177.1"/>
    <property type="molecule type" value="Genomic_DNA"/>
</dbReference>
<organism evidence="2 3">
    <name type="scientific">Eragrostis curvula</name>
    <name type="common">weeping love grass</name>
    <dbReference type="NCBI Taxonomy" id="38414"/>
    <lineage>
        <taxon>Eukaryota</taxon>
        <taxon>Viridiplantae</taxon>
        <taxon>Streptophyta</taxon>
        <taxon>Embryophyta</taxon>
        <taxon>Tracheophyta</taxon>
        <taxon>Spermatophyta</taxon>
        <taxon>Magnoliopsida</taxon>
        <taxon>Liliopsida</taxon>
        <taxon>Poales</taxon>
        <taxon>Poaceae</taxon>
        <taxon>PACMAD clade</taxon>
        <taxon>Chloridoideae</taxon>
        <taxon>Eragrostideae</taxon>
        <taxon>Eragrostidinae</taxon>
        <taxon>Eragrostis</taxon>
    </lineage>
</organism>
<feature type="domain" description="AMP-dependent synthetase/ligase" evidence="1">
    <location>
        <begin position="105"/>
        <end position="512"/>
    </location>
</feature>
<dbReference type="OrthoDB" id="69964at2759"/>
<dbReference type="InterPro" id="IPR042099">
    <property type="entry name" value="ANL_N_sf"/>
</dbReference>